<accession>A0A1Y2DNK5</accession>
<gene>
    <name evidence="3" type="ORF">BCR38DRAFT_476669</name>
</gene>
<protein>
    <recommendedName>
        <fullName evidence="2">Nephrocystin 3-like N-terminal domain-containing protein</fullName>
    </recommendedName>
</protein>
<reference evidence="3 4" key="1">
    <citation type="submission" date="2016-07" db="EMBL/GenBank/DDBJ databases">
        <title>Pervasive Adenine N6-methylation of Active Genes in Fungi.</title>
        <authorList>
            <consortium name="DOE Joint Genome Institute"/>
            <person name="Mondo S.J."/>
            <person name="Dannebaum R.O."/>
            <person name="Kuo R.C."/>
            <person name="Labutti K."/>
            <person name="Haridas S."/>
            <person name="Kuo A."/>
            <person name="Salamov A."/>
            <person name="Ahrendt S.R."/>
            <person name="Lipzen A."/>
            <person name="Sullivan W."/>
            <person name="Andreopoulos W.B."/>
            <person name="Clum A."/>
            <person name="Lindquist E."/>
            <person name="Daum C."/>
            <person name="Ramamoorthy G.K."/>
            <person name="Gryganskyi A."/>
            <person name="Culley D."/>
            <person name="Magnuson J.K."/>
            <person name="James T.Y."/>
            <person name="O'Malley M.A."/>
            <person name="Stajich J.E."/>
            <person name="Spatafora J.W."/>
            <person name="Visel A."/>
            <person name="Grigoriev I.V."/>
        </authorList>
    </citation>
    <scope>NUCLEOTIDE SEQUENCE [LARGE SCALE GENOMIC DNA]</scope>
    <source>
        <strain evidence="3 4">CBS 129021</strain>
    </source>
</reference>
<evidence type="ECO:0000259" key="2">
    <source>
        <dbReference type="Pfam" id="PF24883"/>
    </source>
</evidence>
<dbReference type="Pfam" id="PF24883">
    <property type="entry name" value="NPHP3_N"/>
    <property type="match status" value="1"/>
</dbReference>
<dbReference type="OrthoDB" id="538223at2759"/>
<dbReference type="RefSeq" id="XP_040713014.1">
    <property type="nucleotide sequence ID" value="XM_040863049.1"/>
</dbReference>
<comment type="caution">
    <text evidence="3">The sequence shown here is derived from an EMBL/GenBank/DDBJ whole genome shotgun (WGS) entry which is preliminary data.</text>
</comment>
<dbReference type="PANTHER" id="PTHR10039">
    <property type="entry name" value="AMELOGENIN"/>
    <property type="match status" value="1"/>
</dbReference>
<dbReference type="InterPro" id="IPR027417">
    <property type="entry name" value="P-loop_NTPase"/>
</dbReference>
<keyword evidence="4" id="KW-1185">Reference proteome</keyword>
<dbReference type="Gene3D" id="3.40.50.300">
    <property type="entry name" value="P-loop containing nucleotide triphosphate hydrolases"/>
    <property type="match status" value="1"/>
</dbReference>
<dbReference type="Proteomes" id="UP000193689">
    <property type="component" value="Unassembled WGS sequence"/>
</dbReference>
<dbReference type="EMBL" id="MCFJ01000011">
    <property type="protein sequence ID" value="ORY60787.1"/>
    <property type="molecule type" value="Genomic_DNA"/>
</dbReference>
<dbReference type="GeneID" id="63779261"/>
<dbReference type="AlphaFoldDB" id="A0A1Y2DNK5"/>
<dbReference type="InterPro" id="IPR056884">
    <property type="entry name" value="NPHP3-like_N"/>
</dbReference>
<name>A0A1Y2DNK5_9PEZI</name>
<evidence type="ECO:0000313" key="3">
    <source>
        <dbReference type="EMBL" id="ORY60787.1"/>
    </source>
</evidence>
<proteinExistence type="predicted"/>
<dbReference type="STRING" id="1141098.A0A1Y2DNK5"/>
<dbReference type="PANTHER" id="PTHR10039:SF17">
    <property type="entry name" value="FUNGAL STAND N-TERMINAL GOODBYE DOMAIN-CONTAINING PROTEIN-RELATED"/>
    <property type="match status" value="1"/>
</dbReference>
<sequence>MEPPAQPLKQRFGNLEAADGGFAFQGNVYGDIHNHLHDNPPELFDSLPEAAYNAAGKRRSPFCLENTRCNILDQIEKWANGDDEKRIYWLKGMAGTGKSTIAMTVASKYDKLKRLGASFFFSRGGGNFASAGKFAITIAAQLADALPGLRERIRDAIASNRRIHGLGLYEQWEKLVLGPLSRLGKNVFLLPIVIVVDALDECDDEDDVSLLIQCLAAATAVETIRLRVFVTSRPEQPINSGSTASRRTCTEISSFTILNGPSYRLTHTAKRFGLSASIYSEEIIQCLVQKSDRLFIHAALVCRFIHEGGQLADERLALLVASGSAPTKPEKELDMMYTTILTYSFPVQLEPEEVAKLRDLFSLVVGSIVVLSDVMTPLDLVTILDKPKHDIFRMLHCLHSVLNVPEDETKPIRLLHPSFRDFLLDPARCLNKTFLVDANIVYRQLTNSCLWLMKNHIRRNIAKGPFGLD</sequence>
<organism evidence="3 4">
    <name type="scientific">Pseudomassariella vexata</name>
    <dbReference type="NCBI Taxonomy" id="1141098"/>
    <lineage>
        <taxon>Eukaryota</taxon>
        <taxon>Fungi</taxon>
        <taxon>Dikarya</taxon>
        <taxon>Ascomycota</taxon>
        <taxon>Pezizomycotina</taxon>
        <taxon>Sordariomycetes</taxon>
        <taxon>Xylariomycetidae</taxon>
        <taxon>Amphisphaeriales</taxon>
        <taxon>Pseudomassariaceae</taxon>
        <taxon>Pseudomassariella</taxon>
    </lineage>
</organism>
<keyword evidence="1" id="KW-0677">Repeat</keyword>
<evidence type="ECO:0000313" key="4">
    <source>
        <dbReference type="Proteomes" id="UP000193689"/>
    </source>
</evidence>
<feature type="domain" description="Nephrocystin 3-like N-terminal" evidence="2">
    <location>
        <begin position="73"/>
        <end position="233"/>
    </location>
</feature>
<dbReference type="SUPFAM" id="SSF52540">
    <property type="entry name" value="P-loop containing nucleoside triphosphate hydrolases"/>
    <property type="match status" value="1"/>
</dbReference>
<dbReference type="InParanoid" id="A0A1Y2DNK5"/>
<evidence type="ECO:0000256" key="1">
    <source>
        <dbReference type="ARBA" id="ARBA00022737"/>
    </source>
</evidence>